<reference evidence="1 2" key="1">
    <citation type="submission" date="2015-12" db="EMBL/GenBank/DDBJ databases">
        <title>Draft genome sequence of Streptomyces silvensis ATCC 53525, a producer of novel hormone antagonists.</title>
        <authorList>
            <person name="Johnston C.W."/>
            <person name="Li Y."/>
            <person name="Magarvey N.A."/>
        </authorList>
    </citation>
    <scope>NUCLEOTIDE SEQUENCE [LARGE SCALE GENOMIC DNA]</scope>
    <source>
        <strain evidence="1 2">ATCC 53525</strain>
    </source>
</reference>
<dbReference type="AlphaFoldDB" id="A0A0W7X667"/>
<protein>
    <submittedName>
        <fullName evidence="1">Uncharacterized protein</fullName>
    </submittedName>
</protein>
<proteinExistence type="predicted"/>
<dbReference type="RefSeq" id="WP_058847339.1">
    <property type="nucleotide sequence ID" value="NZ_LOCL01000030.1"/>
</dbReference>
<comment type="caution">
    <text evidence="1">The sequence shown here is derived from an EMBL/GenBank/DDBJ whole genome shotgun (WGS) entry which is preliminary data.</text>
</comment>
<dbReference type="EMBL" id="LOCL01000030">
    <property type="protein sequence ID" value="KUF18430.1"/>
    <property type="molecule type" value="Genomic_DNA"/>
</dbReference>
<evidence type="ECO:0000313" key="2">
    <source>
        <dbReference type="Proteomes" id="UP000054804"/>
    </source>
</evidence>
<organism evidence="1 2">
    <name type="scientific">Streptomyces silvensis</name>
    <dbReference type="NCBI Taxonomy" id="1765722"/>
    <lineage>
        <taxon>Bacteria</taxon>
        <taxon>Bacillati</taxon>
        <taxon>Actinomycetota</taxon>
        <taxon>Actinomycetes</taxon>
        <taxon>Kitasatosporales</taxon>
        <taxon>Streptomycetaceae</taxon>
        <taxon>Streptomyces</taxon>
    </lineage>
</organism>
<gene>
    <name evidence="1" type="ORF">AT728_18955</name>
</gene>
<evidence type="ECO:0000313" key="1">
    <source>
        <dbReference type="EMBL" id="KUF18430.1"/>
    </source>
</evidence>
<dbReference type="STRING" id="1765722.AT728_18955"/>
<keyword evidence="2" id="KW-1185">Reference proteome</keyword>
<sequence length="62" mass="6665">MIRVDLPDIPTTDRLIEALHVAAGTRPHTPQAAEWRRLAHDLEAALDALGPAPPAQVHQTAA</sequence>
<accession>A0A0W7X667</accession>
<dbReference type="Proteomes" id="UP000054804">
    <property type="component" value="Unassembled WGS sequence"/>
</dbReference>
<name>A0A0W7X667_9ACTN</name>